<protein>
    <submittedName>
        <fullName evidence="2">Alpha beta hydrolase</fullName>
    </submittedName>
</protein>
<sequence>MTDSTTIHVPHLGGINVAYRMPSYDPQKPTIVLLPPFTVSIDIFRPQFEDDALTDIANLLAIDPLGHGGTRTTKEESWTLSDSATMTFQALDKLGVDKVFLFGVAQGGFMSVLATLIQPDRVLGTILLGATLDNESAWDAPAFLTPIIESLTSREATPDFIIEPEFCEVIFDTGLGELCTDKELEFWKARFRECFSGDEGRRRLRMVCMNIRDREKLYNRVHEVRCPVLWLHGSEDVTISVEQPQYDIKMFTNSSDSKLEVLDGGKHFLNRSHRKEVDAADLLESRNKDQGAVRID</sequence>
<dbReference type="STRING" id="2070753.A0A3A2ZY91"/>
<dbReference type="GO" id="GO:0016020">
    <property type="term" value="C:membrane"/>
    <property type="evidence" value="ECO:0007669"/>
    <property type="project" value="TreeGrafter"/>
</dbReference>
<dbReference type="AlphaFoldDB" id="A0A3A2ZY91"/>
<dbReference type="EMBL" id="MVGC01000024">
    <property type="protein sequence ID" value="RJE26337.1"/>
    <property type="molecule type" value="Genomic_DNA"/>
</dbReference>
<dbReference type="OrthoDB" id="19657at2759"/>
<dbReference type="Pfam" id="PF00561">
    <property type="entry name" value="Abhydrolase_1"/>
    <property type="match status" value="1"/>
</dbReference>
<feature type="domain" description="AB hydrolase-1" evidence="1">
    <location>
        <begin position="29"/>
        <end position="139"/>
    </location>
</feature>
<proteinExistence type="predicted"/>
<name>A0A3A2ZY91_9EURO</name>
<dbReference type="InterPro" id="IPR050266">
    <property type="entry name" value="AB_hydrolase_sf"/>
</dbReference>
<dbReference type="GO" id="GO:0047372">
    <property type="term" value="F:monoacylglycerol lipase activity"/>
    <property type="evidence" value="ECO:0007669"/>
    <property type="project" value="TreeGrafter"/>
</dbReference>
<accession>A0A3A2ZY91</accession>
<evidence type="ECO:0000313" key="3">
    <source>
        <dbReference type="Proteomes" id="UP000266188"/>
    </source>
</evidence>
<dbReference type="PANTHER" id="PTHR43798:SF33">
    <property type="entry name" value="HYDROLASE, PUTATIVE (AFU_ORTHOLOGUE AFUA_2G14860)-RELATED"/>
    <property type="match status" value="1"/>
</dbReference>
<organism evidence="2 3">
    <name type="scientific">Aspergillus sclerotialis</name>
    <dbReference type="NCBI Taxonomy" id="2070753"/>
    <lineage>
        <taxon>Eukaryota</taxon>
        <taxon>Fungi</taxon>
        <taxon>Dikarya</taxon>
        <taxon>Ascomycota</taxon>
        <taxon>Pezizomycotina</taxon>
        <taxon>Eurotiomycetes</taxon>
        <taxon>Eurotiomycetidae</taxon>
        <taxon>Eurotiales</taxon>
        <taxon>Aspergillaceae</taxon>
        <taxon>Aspergillus</taxon>
        <taxon>Aspergillus subgen. Polypaecilum</taxon>
    </lineage>
</organism>
<evidence type="ECO:0000313" key="2">
    <source>
        <dbReference type="EMBL" id="RJE26337.1"/>
    </source>
</evidence>
<keyword evidence="3" id="KW-1185">Reference proteome</keyword>
<keyword evidence="2" id="KW-0378">Hydrolase</keyword>
<reference evidence="3" key="1">
    <citation type="submission" date="2017-02" db="EMBL/GenBank/DDBJ databases">
        <authorList>
            <person name="Tafer H."/>
            <person name="Lopandic K."/>
        </authorList>
    </citation>
    <scope>NUCLEOTIDE SEQUENCE [LARGE SCALE GENOMIC DNA]</scope>
    <source>
        <strain evidence="3">CBS 366.77</strain>
    </source>
</reference>
<dbReference type="InterPro" id="IPR029058">
    <property type="entry name" value="AB_hydrolase_fold"/>
</dbReference>
<dbReference type="Gene3D" id="3.40.50.1820">
    <property type="entry name" value="alpha/beta hydrolase"/>
    <property type="match status" value="1"/>
</dbReference>
<dbReference type="Proteomes" id="UP000266188">
    <property type="component" value="Unassembled WGS sequence"/>
</dbReference>
<comment type="caution">
    <text evidence="2">The sequence shown here is derived from an EMBL/GenBank/DDBJ whole genome shotgun (WGS) entry which is preliminary data.</text>
</comment>
<dbReference type="PANTHER" id="PTHR43798">
    <property type="entry name" value="MONOACYLGLYCEROL LIPASE"/>
    <property type="match status" value="1"/>
</dbReference>
<evidence type="ECO:0000259" key="1">
    <source>
        <dbReference type="Pfam" id="PF00561"/>
    </source>
</evidence>
<gene>
    <name evidence="2" type="ORF">PHISCL_01310</name>
</gene>
<dbReference type="SUPFAM" id="SSF53474">
    <property type="entry name" value="alpha/beta-Hydrolases"/>
    <property type="match status" value="1"/>
</dbReference>
<dbReference type="GO" id="GO:0046464">
    <property type="term" value="P:acylglycerol catabolic process"/>
    <property type="evidence" value="ECO:0007669"/>
    <property type="project" value="TreeGrafter"/>
</dbReference>
<dbReference type="InterPro" id="IPR000073">
    <property type="entry name" value="AB_hydrolase_1"/>
</dbReference>